<keyword evidence="1" id="KW-1133">Transmembrane helix</keyword>
<gene>
    <name evidence="2" type="ORF">HB_00027</name>
</gene>
<feature type="transmembrane region" description="Helical" evidence="1">
    <location>
        <begin position="12"/>
        <end position="30"/>
    </location>
</feature>
<feature type="transmembrane region" description="Helical" evidence="1">
    <location>
        <begin position="69"/>
        <end position="91"/>
    </location>
</feature>
<dbReference type="RefSeq" id="YP_009195217.1">
    <property type="nucleotide sequence ID" value="NC_028758.1"/>
</dbReference>
<dbReference type="GeneID" id="26622500"/>
<keyword evidence="1" id="KW-0472">Membrane</keyword>
<organism evidence="2 3">
    <name type="scientific">Paenibacillus phage HB10c2</name>
    <dbReference type="NCBI Taxonomy" id="1589749"/>
    <lineage>
        <taxon>Viruses</taxon>
        <taxon>Duplodnaviria</taxon>
        <taxon>Heunggongvirae</taxon>
        <taxon>Uroviricota</taxon>
        <taxon>Caudoviricetes</taxon>
        <taxon>Fernvirus</taxon>
        <taxon>Fernvirus Hb10c2</taxon>
    </lineage>
</organism>
<reference evidence="3" key="1">
    <citation type="submission" date="2014-11" db="EMBL/GenBank/DDBJ databases">
        <authorList>
            <person name="Beims H."/>
            <person name="Wittmann J."/>
            <person name="Bunk B."/>
            <person name="Sproer C."/>
            <person name="Rohde C."/>
            <person name="Rohde M."/>
            <person name="von der Ohe W."/>
            <person name="Steinert M."/>
        </authorList>
    </citation>
    <scope>NUCLEOTIDE SEQUENCE [LARGE SCALE GENOMIC DNA]</scope>
</reference>
<keyword evidence="3" id="KW-1185">Reference proteome</keyword>
<dbReference type="EMBL" id="KP202972">
    <property type="protein sequence ID" value="AJD83039.1"/>
    <property type="molecule type" value="Genomic_DNA"/>
</dbReference>
<dbReference type="OrthoDB" id="35634at10239"/>
<evidence type="ECO:0000313" key="3">
    <source>
        <dbReference type="Proteomes" id="UP000031725"/>
    </source>
</evidence>
<proteinExistence type="predicted"/>
<keyword evidence="1" id="KW-0812">Transmembrane</keyword>
<protein>
    <submittedName>
        <fullName evidence="2">Uncharacterized protein</fullName>
    </submittedName>
</protein>
<dbReference type="Proteomes" id="UP000031725">
    <property type="component" value="Segment"/>
</dbReference>
<evidence type="ECO:0000313" key="2">
    <source>
        <dbReference type="EMBL" id="AJD83039.1"/>
    </source>
</evidence>
<reference evidence="2 3" key="2">
    <citation type="journal article" date="2015" name="Appl. Environ. Microbiol.">
        <title>Paenibacillus larvae-Directed Bacteriophage HB10c2 and Its Application in American Foulbrood-Affected Honey Bee Larvae.</title>
        <authorList>
            <person name="Beims H."/>
            <person name="Wittmann J."/>
            <person name="Bunk B."/>
            <person name="Sproer C."/>
            <person name="Rohde C."/>
            <person name="Gunther G."/>
            <person name="Rohde M."/>
            <person name="von der Ohe W."/>
            <person name="Steinert M."/>
        </authorList>
    </citation>
    <scope>NUCLEOTIDE SEQUENCE [LARGE SCALE GENOMIC DNA]</scope>
</reference>
<dbReference type="KEGG" id="vg:26622500"/>
<sequence>MEDYVNKFTIHHSVTSFFSISIINLVSLILQRSIYTKKRTKQINVETFSFGFFHKMYKAERNRQVIPDLFHLLNHFLLAFIRISYFIYYVIY</sequence>
<name>A0A0B5A4Z7_9CAUD</name>
<accession>A0A0B5A4Z7</accession>
<evidence type="ECO:0000256" key="1">
    <source>
        <dbReference type="SAM" id="Phobius"/>
    </source>
</evidence>